<dbReference type="InterPro" id="IPR002490">
    <property type="entry name" value="V-ATPase_116kDa_su"/>
</dbReference>
<feature type="transmembrane region" description="Helical" evidence="9">
    <location>
        <begin position="410"/>
        <end position="430"/>
    </location>
</feature>
<evidence type="ECO:0000256" key="7">
    <source>
        <dbReference type="ARBA" id="ARBA00023136"/>
    </source>
</evidence>
<evidence type="ECO:0000256" key="8">
    <source>
        <dbReference type="SAM" id="Coils"/>
    </source>
</evidence>
<organism evidence="10 11">
    <name type="scientific">Bacteroides clarus</name>
    <dbReference type="NCBI Taxonomy" id="626929"/>
    <lineage>
        <taxon>Bacteria</taxon>
        <taxon>Pseudomonadati</taxon>
        <taxon>Bacteroidota</taxon>
        <taxon>Bacteroidia</taxon>
        <taxon>Bacteroidales</taxon>
        <taxon>Bacteroidaceae</taxon>
        <taxon>Bacteroides</taxon>
    </lineage>
</organism>
<accession>A0A1Y3Z1Z5</accession>
<keyword evidence="6" id="KW-0406">Ion transport</keyword>
<evidence type="ECO:0000256" key="4">
    <source>
        <dbReference type="ARBA" id="ARBA00022692"/>
    </source>
</evidence>
<dbReference type="GO" id="GO:0016471">
    <property type="term" value="C:vacuolar proton-transporting V-type ATPase complex"/>
    <property type="evidence" value="ECO:0007669"/>
    <property type="project" value="TreeGrafter"/>
</dbReference>
<dbReference type="Proteomes" id="UP000195386">
    <property type="component" value="Unassembled WGS sequence"/>
</dbReference>
<evidence type="ECO:0000256" key="3">
    <source>
        <dbReference type="ARBA" id="ARBA00022448"/>
    </source>
</evidence>
<dbReference type="GO" id="GO:0051117">
    <property type="term" value="F:ATPase binding"/>
    <property type="evidence" value="ECO:0007669"/>
    <property type="project" value="TreeGrafter"/>
</dbReference>
<feature type="transmembrane region" description="Helical" evidence="9">
    <location>
        <begin position="468"/>
        <end position="487"/>
    </location>
</feature>
<gene>
    <name evidence="10" type="ORF">B5F97_11170</name>
</gene>
<comment type="subcellular location">
    <subcellularLocation>
        <location evidence="1">Membrane</location>
        <topology evidence="1">Multi-pass membrane protein</topology>
    </subcellularLocation>
</comment>
<dbReference type="PANTHER" id="PTHR11629:SF63">
    <property type="entry name" value="V-TYPE PROTON ATPASE SUBUNIT A"/>
    <property type="match status" value="1"/>
</dbReference>
<evidence type="ECO:0000256" key="2">
    <source>
        <dbReference type="ARBA" id="ARBA00009904"/>
    </source>
</evidence>
<evidence type="ECO:0000256" key="6">
    <source>
        <dbReference type="ARBA" id="ARBA00023065"/>
    </source>
</evidence>
<keyword evidence="3" id="KW-0813">Transport</keyword>
<evidence type="ECO:0000256" key="5">
    <source>
        <dbReference type="ARBA" id="ARBA00022989"/>
    </source>
</evidence>
<dbReference type="AlphaFoldDB" id="A0A1Y3Z1Z5"/>
<dbReference type="GO" id="GO:0033179">
    <property type="term" value="C:proton-transporting V-type ATPase, V0 domain"/>
    <property type="evidence" value="ECO:0007669"/>
    <property type="project" value="InterPro"/>
</dbReference>
<evidence type="ECO:0000256" key="1">
    <source>
        <dbReference type="ARBA" id="ARBA00004141"/>
    </source>
</evidence>
<evidence type="ECO:0000313" key="11">
    <source>
        <dbReference type="Proteomes" id="UP000195386"/>
    </source>
</evidence>
<feature type="transmembrane region" description="Helical" evidence="9">
    <location>
        <begin position="442"/>
        <end position="462"/>
    </location>
</feature>
<evidence type="ECO:0000256" key="9">
    <source>
        <dbReference type="SAM" id="Phobius"/>
    </source>
</evidence>
<keyword evidence="5 9" id="KW-1133">Transmembrane helix</keyword>
<feature type="transmembrane region" description="Helical" evidence="9">
    <location>
        <begin position="553"/>
        <end position="576"/>
    </location>
</feature>
<feature type="transmembrane region" description="Helical" evidence="9">
    <location>
        <begin position="519"/>
        <end position="541"/>
    </location>
</feature>
<evidence type="ECO:0000313" key="10">
    <source>
        <dbReference type="EMBL" id="OUO00551.1"/>
    </source>
</evidence>
<protein>
    <submittedName>
        <fullName evidence="10">V-type ATP synthase subunit I</fullName>
    </submittedName>
</protein>
<dbReference type="EMBL" id="NFII01000010">
    <property type="protein sequence ID" value="OUO00551.1"/>
    <property type="molecule type" value="Genomic_DNA"/>
</dbReference>
<name>A0A1Y3Z1Z5_9BACE</name>
<comment type="similarity">
    <text evidence="2">Belongs to the V-ATPase 116 kDa subunit family.</text>
</comment>
<keyword evidence="8" id="KW-0175">Coiled coil</keyword>
<reference evidence="11" key="1">
    <citation type="submission" date="2017-04" db="EMBL/GenBank/DDBJ databases">
        <title>Function of individual gut microbiota members based on whole genome sequencing of pure cultures obtained from chicken caecum.</title>
        <authorList>
            <person name="Medvecky M."/>
            <person name="Cejkova D."/>
            <person name="Polansky O."/>
            <person name="Karasova D."/>
            <person name="Kubasova T."/>
            <person name="Cizek A."/>
            <person name="Rychlik I."/>
        </authorList>
    </citation>
    <scope>NUCLEOTIDE SEQUENCE [LARGE SCALE GENOMIC DNA]</scope>
    <source>
        <strain evidence="11">An43</strain>
    </source>
</reference>
<dbReference type="Pfam" id="PF01496">
    <property type="entry name" value="V_ATPase_I"/>
    <property type="match status" value="2"/>
</dbReference>
<sequence length="604" mass="66685">MITKMKKLTFLVYHKEYEAFLNGVRDLGVVHVAEKQQGVADNTELQDSIRLSGRLQAAEKLLQALKPVKSAVAETPASAARGLEVLNEVDELQAEKNKLQQQLQAYQKEKVALEPWGNFEPASLSRLRDAGLTVGFYSCSEGNYDETWEDTYNAMVISRLSSRVYFVTVTKNAAEIDLDAEQAKLPPYSLERVQILCDETEHALADNEEKLKALAEKEIPSLCAALKEVNTDMEFSKVMLNTEATAGEKLMLLQGWAPASKTEDISAWLDAQHVYYEVTSPVPGDNVPIQLNNKGFFAWFEPICKLYMLPKYNELDLTPFFAPFFMLFFGLCLGDSGYGLFLFLGATLYRLLAKNISATMKPILSLIQVLAASTFFCGLLTGTFFGANIYDINLPFFQKMKETLFMDNNDMFQLSLILGAVQILFGMVLKAVNQSIQFGFKYAVATIGWIILLVSCGVGALLPEVMPLGGTVHLCILGVSAAMIFLYNSPGKNIFLNIGLGFWDSYNMATGLLGDVLSYVRLFALGLSGGILAGVFNSLAVGMSPDNIIAGPIVMVLIFVIGHAINIFMNVLGAMVHPMRLTFVEFFKNSGYEGGGKEYKPFKN</sequence>
<feature type="transmembrane region" description="Helical" evidence="9">
    <location>
        <begin position="320"/>
        <end position="351"/>
    </location>
</feature>
<feature type="coiled-coil region" evidence="8">
    <location>
        <begin position="190"/>
        <end position="217"/>
    </location>
</feature>
<comment type="caution">
    <text evidence="10">The sequence shown here is derived from an EMBL/GenBank/DDBJ whole genome shotgun (WGS) entry which is preliminary data.</text>
</comment>
<keyword evidence="4 9" id="KW-0812">Transmembrane</keyword>
<feature type="transmembrane region" description="Helical" evidence="9">
    <location>
        <begin position="363"/>
        <end position="390"/>
    </location>
</feature>
<dbReference type="RefSeq" id="WP_162614307.1">
    <property type="nucleotide sequence ID" value="NZ_NFII01000010.1"/>
</dbReference>
<dbReference type="GO" id="GO:0046961">
    <property type="term" value="F:proton-transporting ATPase activity, rotational mechanism"/>
    <property type="evidence" value="ECO:0007669"/>
    <property type="project" value="InterPro"/>
</dbReference>
<proteinExistence type="inferred from homology"/>
<feature type="coiled-coil region" evidence="8">
    <location>
        <begin position="82"/>
        <end position="109"/>
    </location>
</feature>
<dbReference type="GO" id="GO:0007035">
    <property type="term" value="P:vacuolar acidification"/>
    <property type="evidence" value="ECO:0007669"/>
    <property type="project" value="TreeGrafter"/>
</dbReference>
<keyword evidence="7 9" id="KW-0472">Membrane</keyword>
<dbReference type="PANTHER" id="PTHR11629">
    <property type="entry name" value="VACUOLAR PROTON ATPASES"/>
    <property type="match status" value="1"/>
</dbReference>